<keyword evidence="3" id="KW-0677">Repeat</keyword>
<dbReference type="InterPro" id="IPR020472">
    <property type="entry name" value="WD40_PAC1"/>
</dbReference>
<dbReference type="PRINTS" id="PR00320">
    <property type="entry name" value="GPROTEINBRPT"/>
</dbReference>
<dbReference type="AlphaFoldDB" id="A0A0E9NB19"/>
<feature type="compositionally biased region" description="Low complexity" evidence="6">
    <location>
        <begin position="364"/>
        <end position="375"/>
    </location>
</feature>
<dbReference type="PANTHER" id="PTHR19862:SF14">
    <property type="entry name" value="WD REPEAT-CONTAINING PROTEIN 48"/>
    <property type="match status" value="1"/>
</dbReference>
<evidence type="ECO:0000256" key="2">
    <source>
        <dbReference type="ARBA" id="ARBA00022574"/>
    </source>
</evidence>
<dbReference type="InterPro" id="IPR019775">
    <property type="entry name" value="WD40_repeat_CS"/>
</dbReference>
<dbReference type="OMA" id="PMWLGDV"/>
<evidence type="ECO:0000313" key="8">
    <source>
        <dbReference type="Proteomes" id="UP000033140"/>
    </source>
</evidence>
<feature type="region of interest" description="Disordered" evidence="6">
    <location>
        <begin position="355"/>
        <end position="375"/>
    </location>
</feature>
<feature type="region of interest" description="Disordered" evidence="6">
    <location>
        <begin position="629"/>
        <end position="800"/>
    </location>
</feature>
<sequence length="1009" mass="109295">MPMVSSTRRKISYVIPLPGARPGHLLPVNALAVDTFSAVVLYSAGRDGKLIQWDLGLDQEEQDGGEDEEYVSVHRPREPMASMTKYRAQVDAHTHWVNDIALVSQNTAVVSASSDTLVKIWRPEENRVDTLGHHTDYVKCLASAGPSCDWIASGGLDRRVMLWDLNGYGEKTRIDLDAAGGGPKGSVYALGAGGGVIASGGPERVVRLWDPNSGKRIAKLVGHTDNVRSVLVSHDGRTILTASSDSTCRIWDVGSGRCQNTLTMHSDSVWKLYSEHPDLKLFYSADKSGYVARTDVRNVADPEYGTCVAICQEGAGVNGLVCANDYIWTATADSSDIRRWEDYDLSSERERDYLSVNENGNGHTPSRTPTSPSVPRSALLPLTSTGHFAFATTGSRDPEVSTMYSAASVVSIPQYMNHQDDPSILPIRSTPTETIHGQHGLIKHHLLNNRRHVLTLDTSSELALFDIVKCQLVKQLGKGNLEEMVAKLQTTDSIVSWCSVDTRVGNMCVTLDERTCFDAEIYADEVEGVDGIEFREDQRINLGKWALVNLFKGLINTELARHEDFMNGLRAKQQELEERKQSSKRANAPSFIPIEQNPMANWETQGSEVQTPRPLRIAIPTPGMKIGLATPAPTYAGSPQRKSMLLPDSTTGKSGAGYSVGTPSLPASLPPATTRARPSSSSGATALKSPGSPMTKMDYFSSAHYSSSAPGSPAVTPGGTRTSTPEATTATTPGGSRLLRMFGGKKREGSVSEGKGEKNGKGLGPTSAPSASVSQTPVPEPSTPSFPSETPIPSGAATPVEADGFEDVLLGVVRRIRRQVEQSLLRDEGQIQNVMSISLPSETPPFLPPSDTMIVIKEERPDMGAPVDLFHGTVATVGDTAHVDMLEQVAPAWLGDVLLLNKIPLKDIVKIPFVLHPSDDSALSELPTGNARLNANRMLRVRKILAYVAERIDNNERPPTAIDKPVEDWLELLCNGEVLPITMTLASVRTAVFKQGGDVQFQYRLRRSS</sequence>
<dbReference type="CDD" id="cd17041">
    <property type="entry name" value="Ubl_WDR48"/>
    <property type="match status" value="1"/>
</dbReference>
<organism evidence="7 8">
    <name type="scientific">Saitoella complicata (strain BCRC 22490 / CBS 7301 / JCM 7358 / NBRC 10748 / NRRL Y-17804)</name>
    <dbReference type="NCBI Taxonomy" id="698492"/>
    <lineage>
        <taxon>Eukaryota</taxon>
        <taxon>Fungi</taxon>
        <taxon>Dikarya</taxon>
        <taxon>Ascomycota</taxon>
        <taxon>Taphrinomycotina</taxon>
        <taxon>Taphrinomycotina incertae sedis</taxon>
        <taxon>Saitoella</taxon>
    </lineage>
</organism>
<comment type="caution">
    <text evidence="7">The sequence shown here is derived from an EMBL/GenBank/DDBJ whole genome shotgun (WGS) entry which is preliminary data.</text>
</comment>
<reference evidence="7 8" key="3">
    <citation type="journal article" date="2015" name="Genome Announc.">
        <title>Draft Genome Sequence of the Archiascomycetous Yeast Saitoella complicata.</title>
        <authorList>
            <person name="Yamauchi K."/>
            <person name="Kondo S."/>
            <person name="Hamamoto M."/>
            <person name="Takahashi Y."/>
            <person name="Ogura Y."/>
            <person name="Hayashi T."/>
            <person name="Nishida H."/>
        </authorList>
    </citation>
    <scope>NUCLEOTIDE SEQUENCE [LARGE SCALE GENOMIC DNA]</scope>
    <source>
        <strain evidence="7 8">NRRL Y-17804</strain>
    </source>
</reference>
<keyword evidence="8" id="KW-1185">Reference proteome</keyword>
<feature type="coiled-coil region" evidence="5">
    <location>
        <begin position="559"/>
        <end position="586"/>
    </location>
</feature>
<evidence type="ECO:0000256" key="6">
    <source>
        <dbReference type="SAM" id="MobiDB-lite"/>
    </source>
</evidence>
<dbReference type="InterPro" id="IPR051246">
    <property type="entry name" value="WDR48"/>
</dbReference>
<feature type="compositionally biased region" description="Low complexity" evidence="6">
    <location>
        <begin position="785"/>
        <end position="794"/>
    </location>
</feature>
<dbReference type="GO" id="GO:0000724">
    <property type="term" value="P:double-strand break repair via homologous recombination"/>
    <property type="evidence" value="ECO:0007669"/>
    <property type="project" value="TreeGrafter"/>
</dbReference>
<reference evidence="7 8" key="1">
    <citation type="journal article" date="2011" name="J. Gen. Appl. Microbiol.">
        <title>Draft genome sequencing of the enigmatic yeast Saitoella complicata.</title>
        <authorList>
            <person name="Nishida H."/>
            <person name="Hamamoto M."/>
            <person name="Sugiyama J."/>
        </authorList>
    </citation>
    <scope>NUCLEOTIDE SEQUENCE [LARGE SCALE GENOMIC DNA]</scope>
    <source>
        <strain evidence="7 8">NRRL Y-17804</strain>
    </source>
</reference>
<protein>
    <submittedName>
        <fullName evidence="7">Uncharacterized protein</fullName>
    </submittedName>
</protein>
<evidence type="ECO:0000313" key="7">
    <source>
        <dbReference type="EMBL" id="GAO46998.1"/>
    </source>
</evidence>
<dbReference type="STRING" id="698492.A0A0E9NB19"/>
<keyword evidence="2 4" id="KW-0853">WD repeat</keyword>
<dbReference type="Pfam" id="PF00400">
    <property type="entry name" value="WD40"/>
    <property type="match status" value="3"/>
</dbReference>
<evidence type="ECO:0000256" key="4">
    <source>
        <dbReference type="PROSITE-ProRule" id="PRU00221"/>
    </source>
</evidence>
<dbReference type="InterPro" id="IPR036322">
    <property type="entry name" value="WD40_repeat_dom_sf"/>
</dbReference>
<dbReference type="InterPro" id="IPR001680">
    <property type="entry name" value="WD40_rpt"/>
</dbReference>
<dbReference type="InterPro" id="IPR021772">
    <property type="entry name" value="WDR48/Bun107"/>
</dbReference>
<gene>
    <name evidence="7" type="ORF">G7K_1212-t1</name>
</gene>
<feature type="repeat" description="WD" evidence="4">
    <location>
        <begin position="131"/>
        <end position="166"/>
    </location>
</feature>
<feature type="compositionally biased region" description="Low complexity" evidence="6">
    <location>
        <begin position="701"/>
        <end position="736"/>
    </location>
</feature>
<feature type="compositionally biased region" description="Basic and acidic residues" evidence="6">
    <location>
        <begin position="745"/>
        <end position="760"/>
    </location>
</feature>
<reference evidence="7 8" key="2">
    <citation type="journal article" date="2014" name="J. Gen. Appl. Microbiol.">
        <title>The early diverging ascomycetous budding yeast Saitoella complicata has three histone deacetylases belonging to the Clr6, Hos2, and Rpd3 lineages.</title>
        <authorList>
            <person name="Nishida H."/>
            <person name="Matsumoto T."/>
            <person name="Kondo S."/>
            <person name="Hamamoto M."/>
            <person name="Yoshikawa H."/>
        </authorList>
    </citation>
    <scope>NUCLEOTIDE SEQUENCE [LARGE SCALE GENOMIC DNA]</scope>
    <source>
        <strain evidence="7 8">NRRL Y-17804</strain>
    </source>
</reference>
<dbReference type="Pfam" id="PF11816">
    <property type="entry name" value="DUF3337"/>
    <property type="match status" value="1"/>
</dbReference>
<dbReference type="PROSITE" id="PS00678">
    <property type="entry name" value="WD_REPEATS_1"/>
    <property type="match status" value="2"/>
</dbReference>
<dbReference type="SUPFAM" id="SSF50978">
    <property type="entry name" value="WD40 repeat-like"/>
    <property type="match status" value="1"/>
</dbReference>
<proteinExistence type="inferred from homology"/>
<dbReference type="PANTHER" id="PTHR19862">
    <property type="entry name" value="WD REPEAT-CONTAINING PROTEIN 48"/>
    <property type="match status" value="1"/>
</dbReference>
<evidence type="ECO:0000256" key="3">
    <source>
        <dbReference type="ARBA" id="ARBA00022737"/>
    </source>
</evidence>
<comment type="similarity">
    <text evidence="1">Belongs to the WD repeat WDR48 family.</text>
</comment>
<evidence type="ECO:0000256" key="5">
    <source>
        <dbReference type="SAM" id="Coils"/>
    </source>
</evidence>
<dbReference type="GO" id="GO:0043130">
    <property type="term" value="F:ubiquitin binding"/>
    <property type="evidence" value="ECO:0007669"/>
    <property type="project" value="TreeGrafter"/>
</dbReference>
<feature type="repeat" description="WD" evidence="4">
    <location>
        <begin position="220"/>
        <end position="261"/>
    </location>
</feature>
<dbReference type="InterPro" id="IPR015943">
    <property type="entry name" value="WD40/YVTN_repeat-like_dom_sf"/>
</dbReference>
<dbReference type="PROSITE" id="PS50082">
    <property type="entry name" value="WD_REPEATS_2"/>
    <property type="match status" value="3"/>
</dbReference>
<feature type="repeat" description="WD" evidence="4">
    <location>
        <begin position="90"/>
        <end position="121"/>
    </location>
</feature>
<dbReference type="Gene3D" id="2.130.10.10">
    <property type="entry name" value="YVTN repeat-like/Quinoprotein amine dehydrogenase"/>
    <property type="match status" value="2"/>
</dbReference>
<name>A0A0E9NB19_SAICN</name>
<evidence type="ECO:0000256" key="1">
    <source>
        <dbReference type="ARBA" id="ARBA00006917"/>
    </source>
</evidence>
<dbReference type="RefSeq" id="XP_019024917.1">
    <property type="nucleotide sequence ID" value="XM_019170186.1"/>
</dbReference>
<keyword evidence="5" id="KW-0175">Coiled coil</keyword>
<accession>A0A0E9NB19</accession>
<dbReference type="PROSITE" id="PS50294">
    <property type="entry name" value="WD_REPEATS_REGION"/>
    <property type="match status" value="2"/>
</dbReference>
<dbReference type="Proteomes" id="UP000033140">
    <property type="component" value="Unassembled WGS sequence"/>
</dbReference>
<dbReference type="EMBL" id="BACD03000006">
    <property type="protein sequence ID" value="GAO46998.1"/>
    <property type="molecule type" value="Genomic_DNA"/>
</dbReference>
<dbReference type="CDD" id="cd00200">
    <property type="entry name" value="WD40"/>
    <property type="match status" value="1"/>
</dbReference>
<dbReference type="OrthoDB" id="2421129at2759"/>
<dbReference type="SMART" id="SM00320">
    <property type="entry name" value="WD40"/>
    <property type="match status" value="7"/>
</dbReference>